<keyword evidence="1" id="KW-0175">Coiled coil</keyword>
<dbReference type="EMBL" id="CACVAY010000015">
    <property type="protein sequence ID" value="CAA6803553.1"/>
    <property type="molecule type" value="Genomic_DNA"/>
</dbReference>
<name>A0A6S6S720_9GAMM</name>
<accession>A0A6S6S720</accession>
<organism evidence="2">
    <name type="scientific">uncultured Thiotrichaceae bacterium</name>
    <dbReference type="NCBI Taxonomy" id="298394"/>
    <lineage>
        <taxon>Bacteria</taxon>
        <taxon>Pseudomonadati</taxon>
        <taxon>Pseudomonadota</taxon>
        <taxon>Gammaproteobacteria</taxon>
        <taxon>Thiotrichales</taxon>
        <taxon>Thiotrichaceae</taxon>
        <taxon>environmental samples</taxon>
    </lineage>
</organism>
<dbReference type="AlphaFoldDB" id="A0A6S6S720"/>
<proteinExistence type="predicted"/>
<sequence length="726" mass="83300">MATQEQQVKLRELEKKIHLYKTRITDAQQKSRPDIERIWVSELKIVERKRQVLKEEISNNTRSTIEPSPATDIPNAERQLRQIDNQIAYIKKKITIHQERGEMTAAAKQTALLENLERQRKTLLPTPPPPLPSHISSTPKTIKRLNAEIAHANKMISEYKKFNSPKANEWIGKKFQLEAQRDRLLAEQPTPIPPPLPITRPPPATIVDTAIDINKQIRIIDLELTHADKMIREYQKFHSPKVNQWIQRKNELLARRARITGHATPSMTNPANDLDIQRRLQVILLELAHADKMIREYQKYNSPKVQEWIDKRNDLLAERAFLQGNEVPSTTPNTQPQPIDREAIKARIVEYNRQAQNADKLMRIELQRGNHQQAIAYKEQRDFFNLEVKKLTASLNSTHTITPVTPSQPDNVPTLPVIGNPSAQERNIANRYLHDRHYSHEHVYRDLINLLTQQTQYRYLAHAKDTLFDITQANQLPPRGTTINMAFVRDCFKIRTSDIQLEGYTINDTIFNTPFPTDFDKSIDRINTVVGEAPPLKHFSLLAHRDAIQLIPVDTNIARHNSQYAGAKLSNITIRNLNINSEGPLQGLFASDGCFENIHLENIHIQTASQHQIAILGMLSGTLSLSSTRVQPIHVNLLPLRLGGGRNIYINSFSEDSLYQYGQVNSGNSNAIINDNRLQMNKRGKYYQDFSMEDFFASLRRADPNTHILDQIEFAAETAGRLFKEI</sequence>
<protein>
    <submittedName>
        <fullName evidence="2">Uncharacterized protein</fullName>
    </submittedName>
</protein>
<evidence type="ECO:0000256" key="1">
    <source>
        <dbReference type="SAM" id="Coils"/>
    </source>
</evidence>
<evidence type="ECO:0000313" key="2">
    <source>
        <dbReference type="EMBL" id="CAA6803553.1"/>
    </source>
</evidence>
<reference evidence="2" key="1">
    <citation type="submission" date="2020-01" db="EMBL/GenBank/DDBJ databases">
        <authorList>
            <person name="Meier V. D."/>
            <person name="Meier V D."/>
        </authorList>
    </citation>
    <scope>NUCLEOTIDE SEQUENCE</scope>
    <source>
        <strain evidence="2">HLG_WM_MAG_07</strain>
    </source>
</reference>
<gene>
    <name evidence="2" type="ORF">HELGO_WM11239</name>
</gene>
<feature type="coiled-coil region" evidence="1">
    <location>
        <begin position="3"/>
        <end position="30"/>
    </location>
</feature>